<reference evidence="1 2" key="1">
    <citation type="submission" date="2019-01" db="EMBL/GenBank/DDBJ databases">
        <title>Sequencing of cultivated peanut Arachis hypogaea provides insights into genome evolution and oil improvement.</title>
        <authorList>
            <person name="Chen X."/>
        </authorList>
    </citation>
    <scope>NUCLEOTIDE SEQUENCE [LARGE SCALE GENOMIC DNA]</scope>
    <source>
        <strain evidence="2">cv. Fuhuasheng</strain>
        <tissue evidence="1">Leaves</tissue>
    </source>
</reference>
<sequence>MPLLQDIHILARRVSDIIWNHTLREGNCVADSLAKKVRTSL</sequence>
<proteinExistence type="predicted"/>
<evidence type="ECO:0000313" key="1">
    <source>
        <dbReference type="EMBL" id="RYQ85112.1"/>
    </source>
</evidence>
<dbReference type="AlphaFoldDB" id="A0A444X621"/>
<organism evidence="1 2">
    <name type="scientific">Arachis hypogaea</name>
    <name type="common">Peanut</name>
    <dbReference type="NCBI Taxonomy" id="3818"/>
    <lineage>
        <taxon>Eukaryota</taxon>
        <taxon>Viridiplantae</taxon>
        <taxon>Streptophyta</taxon>
        <taxon>Embryophyta</taxon>
        <taxon>Tracheophyta</taxon>
        <taxon>Spermatophyta</taxon>
        <taxon>Magnoliopsida</taxon>
        <taxon>eudicotyledons</taxon>
        <taxon>Gunneridae</taxon>
        <taxon>Pentapetalae</taxon>
        <taxon>rosids</taxon>
        <taxon>fabids</taxon>
        <taxon>Fabales</taxon>
        <taxon>Fabaceae</taxon>
        <taxon>Papilionoideae</taxon>
        <taxon>50 kb inversion clade</taxon>
        <taxon>dalbergioids sensu lato</taxon>
        <taxon>Dalbergieae</taxon>
        <taxon>Pterocarpus clade</taxon>
        <taxon>Arachis</taxon>
    </lineage>
</organism>
<comment type="caution">
    <text evidence="1">The sequence shown here is derived from an EMBL/GenBank/DDBJ whole genome shotgun (WGS) entry which is preliminary data.</text>
</comment>
<evidence type="ECO:0000313" key="2">
    <source>
        <dbReference type="Proteomes" id="UP000289738"/>
    </source>
</evidence>
<protein>
    <submittedName>
        <fullName evidence="1">Uncharacterized protein</fullName>
    </submittedName>
</protein>
<keyword evidence="2" id="KW-1185">Reference proteome</keyword>
<dbReference type="Proteomes" id="UP000289738">
    <property type="component" value="Chromosome B10"/>
</dbReference>
<gene>
    <name evidence="1" type="ORF">Ahy_B10g104626</name>
</gene>
<dbReference type="EMBL" id="SDMP01000020">
    <property type="protein sequence ID" value="RYQ85112.1"/>
    <property type="molecule type" value="Genomic_DNA"/>
</dbReference>
<accession>A0A444X621</accession>
<name>A0A444X621_ARAHY</name>